<dbReference type="Gene3D" id="3.30.230.10">
    <property type="match status" value="1"/>
</dbReference>
<evidence type="ECO:0000256" key="3">
    <source>
        <dbReference type="ARBA" id="ARBA00022884"/>
    </source>
</evidence>
<keyword evidence="3 7" id="KW-0694">RNA-binding</keyword>
<evidence type="ECO:0000259" key="9">
    <source>
        <dbReference type="PROSITE" id="PS50881"/>
    </source>
</evidence>
<evidence type="ECO:0000256" key="1">
    <source>
        <dbReference type="ARBA" id="ARBA00008945"/>
    </source>
</evidence>
<sequence>MAEYKKEEKSLKEKVVTINRVSKVVKGGKRFSFNALVIVGGEKGQVGHGLGKANDVSDAIRKGTGRARKNMISISLNGRTIPYKVTGHFGASSVVLKPASPGTGVVAGGSVRAIMECAEINDIVAKSIGSTNPFNLVCATFDGLKQLRTEEEIKRVRGKEEKSESLGT</sequence>
<dbReference type="FunFam" id="3.30.160.20:FF:000001">
    <property type="entry name" value="30S ribosomal protein S5"/>
    <property type="match status" value="1"/>
</dbReference>
<keyword evidence="5 7" id="KW-0687">Ribonucleoprotein</keyword>
<evidence type="ECO:0000256" key="8">
    <source>
        <dbReference type="RuleBase" id="RU003823"/>
    </source>
</evidence>
<dbReference type="InterPro" id="IPR005324">
    <property type="entry name" value="Ribosomal_uS5_C"/>
</dbReference>
<evidence type="ECO:0000256" key="5">
    <source>
        <dbReference type="ARBA" id="ARBA00023274"/>
    </source>
</evidence>
<dbReference type="InterPro" id="IPR005712">
    <property type="entry name" value="Ribosomal_uS5_bac-type"/>
</dbReference>
<evidence type="ECO:0000256" key="4">
    <source>
        <dbReference type="ARBA" id="ARBA00022980"/>
    </source>
</evidence>
<evidence type="ECO:0000313" key="11">
    <source>
        <dbReference type="Proteomes" id="UP000182278"/>
    </source>
</evidence>
<dbReference type="InterPro" id="IPR013810">
    <property type="entry name" value="Ribosomal_uS5_N"/>
</dbReference>
<dbReference type="Pfam" id="PF00333">
    <property type="entry name" value="Ribosomal_S5"/>
    <property type="match status" value="1"/>
</dbReference>
<dbReference type="SUPFAM" id="SSF54768">
    <property type="entry name" value="dsRNA-binding domain-like"/>
    <property type="match status" value="1"/>
</dbReference>
<dbReference type="GO" id="GO:0003735">
    <property type="term" value="F:structural constituent of ribosome"/>
    <property type="evidence" value="ECO:0007669"/>
    <property type="project" value="UniProtKB-UniRule"/>
</dbReference>
<dbReference type="InterPro" id="IPR020568">
    <property type="entry name" value="Ribosomal_Su5_D2-typ_SF"/>
</dbReference>
<dbReference type="PROSITE" id="PS50881">
    <property type="entry name" value="S5_DSRBD"/>
    <property type="match status" value="1"/>
</dbReference>
<proteinExistence type="inferred from homology"/>
<feature type="domain" description="S5 DRBM" evidence="9">
    <location>
        <begin position="11"/>
        <end position="74"/>
    </location>
</feature>
<evidence type="ECO:0000256" key="7">
    <source>
        <dbReference type="HAMAP-Rule" id="MF_01307"/>
    </source>
</evidence>
<dbReference type="PANTHER" id="PTHR48277">
    <property type="entry name" value="MITOCHONDRIAL RIBOSOMAL PROTEIN S5"/>
    <property type="match status" value="1"/>
</dbReference>
<dbReference type="AlphaFoldDB" id="A0A1J4SGR1"/>
<comment type="domain">
    <text evidence="7">The N-terminal domain interacts with the head of the 30S subunit; the C-terminal domain interacts with the body and contacts protein S4. The interaction surface between S4 and S5 is involved in control of translational fidelity.</text>
</comment>
<comment type="caution">
    <text evidence="10">The sequence shown here is derived from an EMBL/GenBank/DDBJ whole genome shotgun (WGS) entry which is preliminary data.</text>
</comment>
<dbReference type="EMBL" id="MNUO01000046">
    <property type="protein sequence ID" value="OIN97477.1"/>
    <property type="molecule type" value="Genomic_DNA"/>
</dbReference>
<dbReference type="HAMAP" id="MF_01307_B">
    <property type="entry name" value="Ribosomal_uS5_B"/>
    <property type="match status" value="1"/>
</dbReference>
<dbReference type="GO" id="GO:0042254">
    <property type="term" value="P:ribosome biogenesis"/>
    <property type="evidence" value="ECO:0007669"/>
    <property type="project" value="UniProtKB-ARBA"/>
</dbReference>
<dbReference type="GO" id="GO:0015935">
    <property type="term" value="C:small ribosomal subunit"/>
    <property type="evidence" value="ECO:0007669"/>
    <property type="project" value="InterPro"/>
</dbReference>
<dbReference type="GO" id="GO:0005737">
    <property type="term" value="C:cytoplasm"/>
    <property type="evidence" value="ECO:0007669"/>
    <property type="project" value="UniProtKB-ARBA"/>
</dbReference>
<gene>
    <name evidence="7" type="primary">rpsE</name>
    <name evidence="10" type="ORF">AUJ66_03010</name>
</gene>
<dbReference type="InterPro" id="IPR000851">
    <property type="entry name" value="Ribosomal_uS5"/>
</dbReference>
<dbReference type="FunFam" id="3.30.230.10:FF:000002">
    <property type="entry name" value="30S ribosomal protein S5"/>
    <property type="match status" value="1"/>
</dbReference>
<comment type="subunit">
    <text evidence="7">Part of the 30S ribosomal subunit. Contacts proteins S4 and S8.</text>
</comment>
<organism evidence="10 11">
    <name type="scientific">Candidatus Desantisbacteria bacterium CG1_02_38_46</name>
    <dbReference type="NCBI Taxonomy" id="1817893"/>
    <lineage>
        <taxon>Bacteria</taxon>
        <taxon>Candidatus Desantisiibacteriota</taxon>
    </lineage>
</organism>
<reference evidence="10 11" key="1">
    <citation type="journal article" date="2016" name="Environ. Microbiol.">
        <title>Genomic resolution of a cold subsurface aquifer community provides metabolic insights for novel microbes adapted to high CO concentrations.</title>
        <authorList>
            <person name="Probst A.J."/>
            <person name="Castelle C.J."/>
            <person name="Singh A."/>
            <person name="Brown C.T."/>
            <person name="Anantharaman K."/>
            <person name="Sharon I."/>
            <person name="Hug L.A."/>
            <person name="Burstein D."/>
            <person name="Emerson J.B."/>
            <person name="Thomas B.C."/>
            <person name="Banfield J.F."/>
        </authorList>
    </citation>
    <scope>NUCLEOTIDE SEQUENCE [LARGE SCALE GENOMIC DNA]</scope>
    <source>
        <strain evidence="10">CG1_02_38_46</strain>
    </source>
</reference>
<protein>
    <recommendedName>
        <fullName evidence="6 7">Small ribosomal subunit protein uS5</fullName>
    </recommendedName>
</protein>
<dbReference type="Gene3D" id="3.30.160.20">
    <property type="match status" value="1"/>
</dbReference>
<evidence type="ECO:0000256" key="2">
    <source>
        <dbReference type="ARBA" id="ARBA00022730"/>
    </source>
</evidence>
<comment type="function">
    <text evidence="7">Located at the back of the 30S subunit body where it stabilizes the conformation of the head with respect to the body.</text>
</comment>
<keyword evidence="4 7" id="KW-0689">Ribosomal protein</keyword>
<comment type="similarity">
    <text evidence="1 7 8">Belongs to the universal ribosomal protein uS5 family.</text>
</comment>
<dbReference type="NCBIfam" id="TIGR01021">
    <property type="entry name" value="rpsE_bact"/>
    <property type="match status" value="1"/>
</dbReference>
<dbReference type="GO" id="GO:0006412">
    <property type="term" value="P:translation"/>
    <property type="evidence" value="ECO:0007669"/>
    <property type="project" value="UniProtKB-UniRule"/>
</dbReference>
<dbReference type="STRING" id="1817893.AUJ66_03010"/>
<dbReference type="InterPro" id="IPR014721">
    <property type="entry name" value="Ribsml_uS5_D2-typ_fold_subgr"/>
</dbReference>
<accession>A0A1J4SGR1</accession>
<name>A0A1J4SGR1_9BACT</name>
<dbReference type="Pfam" id="PF03719">
    <property type="entry name" value="Ribosomal_S5_C"/>
    <property type="match status" value="1"/>
</dbReference>
<dbReference type="GO" id="GO:0019843">
    <property type="term" value="F:rRNA binding"/>
    <property type="evidence" value="ECO:0007669"/>
    <property type="project" value="UniProtKB-UniRule"/>
</dbReference>
<evidence type="ECO:0000256" key="6">
    <source>
        <dbReference type="ARBA" id="ARBA00035255"/>
    </source>
</evidence>
<dbReference type="PANTHER" id="PTHR48277:SF1">
    <property type="entry name" value="MITOCHONDRIAL RIBOSOMAL PROTEIN S5"/>
    <property type="match status" value="1"/>
</dbReference>
<dbReference type="Proteomes" id="UP000182278">
    <property type="component" value="Unassembled WGS sequence"/>
</dbReference>
<evidence type="ECO:0000313" key="10">
    <source>
        <dbReference type="EMBL" id="OIN97477.1"/>
    </source>
</evidence>
<dbReference type="SUPFAM" id="SSF54211">
    <property type="entry name" value="Ribosomal protein S5 domain 2-like"/>
    <property type="match status" value="1"/>
</dbReference>
<comment type="function">
    <text evidence="7">With S4 and S12 plays an important role in translational accuracy.</text>
</comment>
<keyword evidence="2 7" id="KW-0699">rRNA-binding</keyword>